<dbReference type="InterPro" id="IPR032287">
    <property type="entry name" value="DUF4838"/>
</dbReference>
<comment type="caution">
    <text evidence="2">The sequence shown here is derived from an EMBL/GenBank/DDBJ whole genome shotgun (WGS) entry which is preliminary data.</text>
</comment>
<dbReference type="GO" id="GO:0016787">
    <property type="term" value="F:hydrolase activity"/>
    <property type="evidence" value="ECO:0007669"/>
    <property type="project" value="UniProtKB-KW"/>
</dbReference>
<reference evidence="2 3" key="1">
    <citation type="submission" date="2018-08" db="EMBL/GenBank/DDBJ databases">
        <title>Genome analysis of the thermophilic bacterium of the candidate phylum Aminicenantes from deep subsurface aquifer revealed its physiology and ecological role.</title>
        <authorList>
            <person name="Kadnikov V.V."/>
            <person name="Mardanov A.V."/>
            <person name="Beletsky A.V."/>
            <person name="Karnachuk O.V."/>
            <person name="Ravin N.V."/>
        </authorList>
    </citation>
    <scope>NUCLEOTIDE SEQUENCE [LARGE SCALE GENOMIC DNA]</scope>
    <source>
        <strain evidence="2">BY38</strain>
    </source>
</reference>
<proteinExistence type="predicted"/>
<dbReference type="Gene3D" id="3.30.379.10">
    <property type="entry name" value="Chitobiase/beta-hexosaminidase domain 2-like"/>
    <property type="match status" value="1"/>
</dbReference>
<dbReference type="PANTHER" id="PTHR47406">
    <property type="entry name" value="COAGULATION FACTOR 5/8 TYPE, C-TERMINAL"/>
    <property type="match status" value="1"/>
</dbReference>
<dbReference type="Proteomes" id="UP000257323">
    <property type="component" value="Unassembled WGS sequence"/>
</dbReference>
<evidence type="ECO:0000256" key="1">
    <source>
        <dbReference type="ARBA" id="ARBA00022801"/>
    </source>
</evidence>
<dbReference type="Pfam" id="PF16126">
    <property type="entry name" value="DUF4838"/>
    <property type="match status" value="1"/>
</dbReference>
<gene>
    <name evidence="2" type="ORF">OP8BY_1660</name>
</gene>
<dbReference type="AlphaFoldDB" id="A0A3E2BP99"/>
<dbReference type="PANTHER" id="PTHR47406:SF2">
    <property type="entry name" value="ALPHA GLUCURONIDASE N-TERMINAL DOMAIN-CONTAINING PROTEIN"/>
    <property type="match status" value="1"/>
</dbReference>
<organism evidence="2 3">
    <name type="scientific">Candidatus Saccharicenans subterraneus</name>
    <dbReference type="NCBI Taxonomy" id="2508984"/>
    <lineage>
        <taxon>Bacteria</taxon>
        <taxon>Candidatus Aminicenantota</taxon>
        <taxon>Candidatus Aminicenantia</taxon>
        <taxon>Candidatus Aminicenantales</taxon>
        <taxon>Candidatus Saccharicenantaceae</taxon>
        <taxon>Candidatus Saccharicenans</taxon>
    </lineage>
</organism>
<dbReference type="EMBL" id="QUAH01000003">
    <property type="protein sequence ID" value="RFT16482.1"/>
    <property type="molecule type" value="Genomic_DNA"/>
</dbReference>
<dbReference type="InterPro" id="IPR029018">
    <property type="entry name" value="Hex-like_dom2"/>
</dbReference>
<keyword evidence="1" id="KW-0378">Hydrolase</keyword>
<evidence type="ECO:0000313" key="2">
    <source>
        <dbReference type="EMBL" id="RFT16482.1"/>
    </source>
</evidence>
<accession>A0A3E2BP99</accession>
<protein>
    <submittedName>
        <fullName evidence="2">Beta-N-acetylhexosaminidase, GH20 family</fullName>
    </submittedName>
</protein>
<sequence length="717" mass="83087">MNLVQKNRSSYRLVLPGQPSPEEKRAAEFLNRHLEKISGCTLPIILTDHPEGKKLVVINKSPDLPQPDDFRVFTRGQRLYILGGPGRGCIYGVAEILEEYFKVRYYSPDYALIPRSSNLKLPALELHGHSPNTYRNVNGQFSQDQDYRDFHRLNVIDDMFARGFYVHTFQKVVPWQEYFKEHPEYFAWLNGKRIIDQICPSNPQVQQLIIRKLEQEMKAQPEKKVWSVSQNDNFSFCQCEQCQKIIEEEGSPAGPILRLVNAVAAHFPDKIISTLAYQFSRRAPKITRPADNVQVMLCTIELNRSRPIAEDPTSVSFIRDLEDWSRLTRNIYLWDYTVNFAHSLTPFPNLHTLKPNIQLFVKYGVSQHFQQSNTGTGHEFSELKNYLLAKLLWNPEAEVEAIIKEFTDGYYGPAAPWIRRYLYHLQSEILKTGEWLDIYGPPNDHQDTFLSEENTRAYNEYFDRAEEAVADRPEFLLHVRTARMSLQYAEMEIAKADMFGRRGWYEETNGEFIPRQPLLDSLEKFYGTAIKVKAAPVNESELTCEEYYRLTKRFLENQVRGNLAFRKKVTARPLPSTRYSGGNLDLLTNGVRGANDYKVHWLGWEGQNFELLLDLERPVEASMIEISTLWCPSSWILHPAAVKCYVSTDGVDFTLIDSQKIEDDQRQAEISKIWSFPVSGRPVRLVRFEVQGTIKLYDWHPSAGGKSWVFVDEIVVR</sequence>
<evidence type="ECO:0000313" key="3">
    <source>
        <dbReference type="Proteomes" id="UP000257323"/>
    </source>
</evidence>
<dbReference type="GO" id="GO:0005975">
    <property type="term" value="P:carbohydrate metabolic process"/>
    <property type="evidence" value="ECO:0007669"/>
    <property type="project" value="UniProtKB-ARBA"/>
</dbReference>
<name>A0A3E2BP99_9BACT</name>
<dbReference type="SUPFAM" id="SSF55545">
    <property type="entry name" value="beta-N-acetylhexosaminidase-like domain"/>
    <property type="match status" value="1"/>
</dbReference>